<dbReference type="RefSeq" id="XP_024329571.1">
    <property type="nucleotide sequence ID" value="XM_024474600.1"/>
</dbReference>
<evidence type="ECO:0000313" key="2">
    <source>
        <dbReference type="Proteomes" id="UP000034350"/>
    </source>
</evidence>
<comment type="caution">
    <text evidence="1">The sequence shown here is derived from an EMBL/GenBank/DDBJ whole genome shotgun (WGS) entry which is preliminary data.</text>
</comment>
<dbReference type="EMBL" id="JPQZ01000215">
    <property type="protein sequence ID" value="KKO73829.1"/>
    <property type="molecule type" value="Genomic_DNA"/>
</dbReference>
<dbReference type="AlphaFoldDB" id="A0A0F9Z7B9"/>
<dbReference type="GeneID" id="36319525"/>
<evidence type="ECO:0000313" key="1">
    <source>
        <dbReference type="EMBL" id="KKO73829.1"/>
    </source>
</evidence>
<dbReference type="VEuPathDB" id="MicrosporidiaDB:AAJ76_2150001580"/>
<name>A0A0F9Z7B9_9MICR</name>
<reference evidence="1 2" key="1">
    <citation type="journal article" date="2015" name="Environ. Microbiol.">
        <title>Genome analyses suggest the presence of polyploidy and recent human-driven expansions in eight global populations of the honeybee pathogen Nosema ceranae.</title>
        <authorList>
            <person name="Pelin A."/>
            <person name="Selman M."/>
            <person name="Aris-Brosou S."/>
            <person name="Farinelli L."/>
            <person name="Corradi N."/>
        </authorList>
    </citation>
    <scope>NUCLEOTIDE SEQUENCE [LARGE SCALE GENOMIC DNA]</scope>
    <source>
        <strain evidence="1 2">PA08 1199</strain>
    </source>
</reference>
<keyword evidence="2" id="KW-1185">Reference proteome</keyword>
<accession>A0A0F9Z7B9</accession>
<protein>
    <submittedName>
        <fullName evidence="1">Uncharacterized protein</fullName>
    </submittedName>
</protein>
<proteinExistence type="predicted"/>
<dbReference type="Proteomes" id="UP000034350">
    <property type="component" value="Unassembled WGS sequence"/>
</dbReference>
<sequence>MKTNKQLNKFTSRYFYFAKHDILNSDSKNFQGNLLLYLSNLDKTSLQEKTFNSTTFNLKMEDDMGLANSLKIIVYRVY</sequence>
<organism evidence="1 2">
    <name type="scientific">Vairimorpha ceranae</name>
    <dbReference type="NCBI Taxonomy" id="40302"/>
    <lineage>
        <taxon>Eukaryota</taxon>
        <taxon>Fungi</taxon>
        <taxon>Fungi incertae sedis</taxon>
        <taxon>Microsporidia</taxon>
        <taxon>Nosematidae</taxon>
        <taxon>Vairimorpha</taxon>
    </lineage>
</organism>
<gene>
    <name evidence="1" type="ORF">AAJ76_2150001580</name>
</gene>